<dbReference type="Proteomes" id="UP000681041">
    <property type="component" value="Chromosome"/>
</dbReference>
<dbReference type="InterPro" id="IPR001173">
    <property type="entry name" value="Glyco_trans_2-like"/>
</dbReference>
<dbReference type="PANTHER" id="PTHR43685:SF5">
    <property type="entry name" value="GLYCOSYLTRANSFERASE EPSE-RELATED"/>
    <property type="match status" value="1"/>
</dbReference>
<evidence type="ECO:0000256" key="3">
    <source>
        <dbReference type="ARBA" id="ARBA00022679"/>
    </source>
</evidence>
<dbReference type="InterPro" id="IPR029044">
    <property type="entry name" value="Nucleotide-diphossugar_trans"/>
</dbReference>
<reference evidence="6" key="1">
    <citation type="submission" date="2020-07" db="EMBL/GenBank/DDBJ databases">
        <title>Methanobacterium. sp. MethCan genome.</title>
        <authorList>
            <person name="Postec A."/>
            <person name="Quemeneur M."/>
        </authorList>
    </citation>
    <scope>NUCLEOTIDE SEQUENCE</scope>
    <source>
        <strain evidence="6">MethCAN</strain>
    </source>
</reference>
<keyword evidence="3" id="KW-0808">Transferase</keyword>
<protein>
    <submittedName>
        <fullName evidence="6">Glycosyltransferase</fullName>
    </submittedName>
</protein>
<sequence>MPLCSVLLPSYSHGKYLEEAINSVLNQTEADWELIIIDDASQDNSPLILDNYQKDDRIHIKRHTKNQGIASTLNQALKCSKGDFVALIASDDVWHPRKLEKQLEILKKNDNQIVWSEGLILNDKSEAAGEKFTHIYKSSQKSGDIFQELIQGNFIFGSSIMLKKSFLDDLEFDTQLRFLNDHKLYLDLAFKYKFYFIPEALAAYRIHGDNTTFNDLSAWYQDSVKLSSYIFREYLPQRPSISKKCLFDLCCVNPLYHGLRVNPWNKFNLYYLIVLPLWYIYMVISGSRLNP</sequence>
<evidence type="ECO:0000256" key="2">
    <source>
        <dbReference type="ARBA" id="ARBA00022676"/>
    </source>
</evidence>
<keyword evidence="4" id="KW-0472">Membrane</keyword>
<dbReference type="GO" id="GO:0016757">
    <property type="term" value="F:glycosyltransferase activity"/>
    <property type="evidence" value="ECO:0007669"/>
    <property type="project" value="UniProtKB-KW"/>
</dbReference>
<evidence type="ECO:0000256" key="1">
    <source>
        <dbReference type="ARBA" id="ARBA00006739"/>
    </source>
</evidence>
<keyword evidence="2" id="KW-0328">Glycosyltransferase</keyword>
<comment type="similarity">
    <text evidence="1">Belongs to the glycosyltransferase 2 family.</text>
</comment>
<dbReference type="OrthoDB" id="77484at2157"/>
<dbReference type="PANTHER" id="PTHR43685">
    <property type="entry name" value="GLYCOSYLTRANSFERASE"/>
    <property type="match status" value="1"/>
</dbReference>
<dbReference type="Pfam" id="PF00535">
    <property type="entry name" value="Glycos_transf_2"/>
    <property type="match status" value="1"/>
</dbReference>
<keyword evidence="7" id="KW-1185">Reference proteome</keyword>
<accession>A0A8T8KBB3</accession>
<dbReference type="InterPro" id="IPR050834">
    <property type="entry name" value="Glycosyltransf_2"/>
</dbReference>
<dbReference type="RefSeq" id="WP_211533637.1">
    <property type="nucleotide sequence ID" value="NZ_CP058560.1"/>
</dbReference>
<evidence type="ECO:0000256" key="4">
    <source>
        <dbReference type="SAM" id="Phobius"/>
    </source>
</evidence>
<dbReference type="KEGG" id="meme:HYG87_02340"/>
<evidence type="ECO:0000313" key="6">
    <source>
        <dbReference type="EMBL" id="QUH22691.1"/>
    </source>
</evidence>
<evidence type="ECO:0000313" key="7">
    <source>
        <dbReference type="Proteomes" id="UP000681041"/>
    </source>
</evidence>
<feature type="domain" description="Glycosyltransferase 2-like" evidence="5">
    <location>
        <begin position="5"/>
        <end position="165"/>
    </location>
</feature>
<dbReference type="AlphaFoldDB" id="A0A8T8KBB3"/>
<dbReference type="Gene3D" id="3.90.550.10">
    <property type="entry name" value="Spore Coat Polysaccharide Biosynthesis Protein SpsA, Chain A"/>
    <property type="match status" value="1"/>
</dbReference>
<evidence type="ECO:0000259" key="5">
    <source>
        <dbReference type="Pfam" id="PF00535"/>
    </source>
</evidence>
<dbReference type="GeneID" id="64819567"/>
<name>A0A8T8KBB3_9EURY</name>
<dbReference type="SUPFAM" id="SSF53448">
    <property type="entry name" value="Nucleotide-diphospho-sugar transferases"/>
    <property type="match status" value="1"/>
</dbReference>
<keyword evidence="4" id="KW-0812">Transmembrane</keyword>
<gene>
    <name evidence="6" type="ORF">HYG87_02340</name>
</gene>
<organism evidence="6 7">
    <name type="scientific">Methanobacterium alkalithermotolerans</name>
    <dbReference type="NCBI Taxonomy" id="2731220"/>
    <lineage>
        <taxon>Archaea</taxon>
        <taxon>Methanobacteriati</taxon>
        <taxon>Methanobacteriota</taxon>
        <taxon>Methanomada group</taxon>
        <taxon>Methanobacteria</taxon>
        <taxon>Methanobacteriales</taxon>
        <taxon>Methanobacteriaceae</taxon>
        <taxon>Methanobacterium</taxon>
    </lineage>
</organism>
<feature type="transmembrane region" description="Helical" evidence="4">
    <location>
        <begin position="269"/>
        <end position="289"/>
    </location>
</feature>
<keyword evidence="4" id="KW-1133">Transmembrane helix</keyword>
<proteinExistence type="inferred from homology"/>
<dbReference type="EMBL" id="CP058560">
    <property type="protein sequence ID" value="QUH22691.1"/>
    <property type="molecule type" value="Genomic_DNA"/>
</dbReference>